<evidence type="ECO:0000256" key="7">
    <source>
        <dbReference type="ARBA" id="ARBA00023291"/>
    </source>
</evidence>
<keyword evidence="3" id="KW-0479">Metal-binding</keyword>
<dbReference type="RefSeq" id="WP_345419064.1">
    <property type="nucleotide sequence ID" value="NZ_BAABGT010000040.1"/>
</dbReference>
<proteinExistence type="predicted"/>
<keyword evidence="2" id="KW-0813">Transport</keyword>
<organism evidence="8 9">
    <name type="scientific">Pseudonocardia xishanensis</name>
    <dbReference type="NCBI Taxonomy" id="630995"/>
    <lineage>
        <taxon>Bacteria</taxon>
        <taxon>Bacillati</taxon>
        <taxon>Actinomycetota</taxon>
        <taxon>Actinomycetes</taxon>
        <taxon>Pseudonocardiales</taxon>
        <taxon>Pseudonocardiaceae</taxon>
        <taxon>Pseudonocardia</taxon>
    </lineage>
</organism>
<protein>
    <submittedName>
        <fullName evidence="8">Ferredoxin</fullName>
    </submittedName>
</protein>
<evidence type="ECO:0000256" key="3">
    <source>
        <dbReference type="ARBA" id="ARBA00022723"/>
    </source>
</evidence>
<dbReference type="SUPFAM" id="SSF54862">
    <property type="entry name" value="4Fe-4S ferredoxins"/>
    <property type="match status" value="1"/>
</dbReference>
<evidence type="ECO:0000256" key="2">
    <source>
        <dbReference type="ARBA" id="ARBA00022448"/>
    </source>
</evidence>
<evidence type="ECO:0000313" key="9">
    <source>
        <dbReference type="Proteomes" id="UP001501598"/>
    </source>
</evidence>
<dbReference type="InterPro" id="IPR051269">
    <property type="entry name" value="Fe-S_cluster_ET"/>
</dbReference>
<keyword evidence="6" id="KW-0411">Iron-sulfur</keyword>
<dbReference type="PANTHER" id="PTHR36923:SF3">
    <property type="entry name" value="FERREDOXIN"/>
    <property type="match status" value="1"/>
</dbReference>
<dbReference type="Pfam" id="PF13459">
    <property type="entry name" value="Fer4_15"/>
    <property type="match status" value="1"/>
</dbReference>
<dbReference type="EMBL" id="BAABGT010000040">
    <property type="protein sequence ID" value="GAA4548393.1"/>
    <property type="molecule type" value="Genomic_DNA"/>
</dbReference>
<keyword evidence="7" id="KW-0003">3Fe-4S</keyword>
<keyword evidence="9" id="KW-1185">Reference proteome</keyword>
<gene>
    <name evidence="8" type="ORF">GCM10023175_34540</name>
</gene>
<evidence type="ECO:0000313" key="8">
    <source>
        <dbReference type="EMBL" id="GAA4548393.1"/>
    </source>
</evidence>
<reference evidence="9" key="1">
    <citation type="journal article" date="2019" name="Int. J. Syst. Evol. Microbiol.">
        <title>The Global Catalogue of Microorganisms (GCM) 10K type strain sequencing project: providing services to taxonomists for standard genome sequencing and annotation.</title>
        <authorList>
            <consortium name="The Broad Institute Genomics Platform"/>
            <consortium name="The Broad Institute Genome Sequencing Center for Infectious Disease"/>
            <person name="Wu L."/>
            <person name="Ma J."/>
        </authorList>
    </citation>
    <scope>NUCLEOTIDE SEQUENCE [LARGE SCALE GENOMIC DNA]</scope>
    <source>
        <strain evidence="9">JCM 17906</strain>
    </source>
</reference>
<name>A0ABP8RUK9_9PSEU</name>
<evidence type="ECO:0000256" key="6">
    <source>
        <dbReference type="ARBA" id="ARBA00023014"/>
    </source>
</evidence>
<sequence length="65" mass="6985">MKVQVDRQACSGHARCSVASEELFPLDDDGYSTLTEPHDVPSAMAGLAREGVSLCPENALRLIEP</sequence>
<keyword evidence="5" id="KW-0408">Iron</keyword>
<accession>A0ABP8RUK9</accession>
<evidence type="ECO:0000256" key="4">
    <source>
        <dbReference type="ARBA" id="ARBA00022982"/>
    </source>
</evidence>
<evidence type="ECO:0000256" key="5">
    <source>
        <dbReference type="ARBA" id="ARBA00023004"/>
    </source>
</evidence>
<evidence type="ECO:0000256" key="1">
    <source>
        <dbReference type="ARBA" id="ARBA00001927"/>
    </source>
</evidence>
<dbReference type="Gene3D" id="3.30.70.20">
    <property type="match status" value="1"/>
</dbReference>
<dbReference type="Proteomes" id="UP001501598">
    <property type="component" value="Unassembled WGS sequence"/>
</dbReference>
<keyword evidence="4" id="KW-0249">Electron transport</keyword>
<comment type="cofactor">
    <cofactor evidence="1">
        <name>[3Fe-4S] cluster</name>
        <dbReference type="ChEBI" id="CHEBI:21137"/>
    </cofactor>
</comment>
<comment type="caution">
    <text evidence="8">The sequence shown here is derived from an EMBL/GenBank/DDBJ whole genome shotgun (WGS) entry which is preliminary data.</text>
</comment>
<dbReference type="PANTHER" id="PTHR36923">
    <property type="entry name" value="FERREDOXIN"/>
    <property type="match status" value="1"/>
</dbReference>